<dbReference type="eggNOG" id="arCOG10344">
    <property type="taxonomic scope" value="Archaea"/>
</dbReference>
<dbReference type="AlphaFoldDB" id="E1RF69"/>
<reference evidence="2 3" key="1">
    <citation type="journal article" date="2010" name="Stand. Genomic Sci.">
        <title>Complete genome sequence of Methanoplanus petrolearius type strain (SEBR 4847).</title>
        <authorList>
            <person name="Brambilla E."/>
            <person name="Djao O.D."/>
            <person name="Daligault H."/>
            <person name="Lapidus A."/>
            <person name="Lucas S."/>
            <person name="Hammon N."/>
            <person name="Nolan M."/>
            <person name="Tice H."/>
            <person name="Cheng J.F."/>
            <person name="Han C."/>
            <person name="Tapia R."/>
            <person name="Goodwin L."/>
            <person name="Pitluck S."/>
            <person name="Liolios K."/>
            <person name="Ivanova N."/>
            <person name="Mavromatis K."/>
            <person name="Mikhailova N."/>
            <person name="Pati A."/>
            <person name="Chen A."/>
            <person name="Palaniappan K."/>
            <person name="Land M."/>
            <person name="Hauser L."/>
            <person name="Chang Y.J."/>
            <person name="Jeffries C.D."/>
            <person name="Rohde M."/>
            <person name="Spring S."/>
            <person name="Sikorski J."/>
            <person name="Goker M."/>
            <person name="Woyke T."/>
            <person name="Bristow J."/>
            <person name="Eisen J.A."/>
            <person name="Markowitz V."/>
            <person name="Hugenholtz P."/>
            <person name="Kyrpides N.C."/>
            <person name="Klenk H.P."/>
        </authorList>
    </citation>
    <scope>NUCLEOTIDE SEQUENCE [LARGE SCALE GENOMIC DNA]</scope>
    <source>
        <strain evidence="3">DSM 11571 / OCM 486 / SEBR 4847</strain>
    </source>
</reference>
<feature type="transmembrane region" description="Helical" evidence="1">
    <location>
        <begin position="36"/>
        <end position="59"/>
    </location>
</feature>
<organism evidence="2 3">
    <name type="scientific">Methanolacinia petrolearia (strain DSM 11571 / OCM 486 / SEBR 4847)</name>
    <name type="common">Methanoplanus petrolearius</name>
    <dbReference type="NCBI Taxonomy" id="679926"/>
    <lineage>
        <taxon>Archaea</taxon>
        <taxon>Methanobacteriati</taxon>
        <taxon>Methanobacteriota</taxon>
        <taxon>Stenosarchaea group</taxon>
        <taxon>Methanomicrobia</taxon>
        <taxon>Methanomicrobiales</taxon>
        <taxon>Methanomicrobiaceae</taxon>
        <taxon>Methanolacinia</taxon>
    </lineage>
</organism>
<name>E1RF69_METP4</name>
<keyword evidence="3" id="KW-1185">Reference proteome</keyword>
<keyword evidence="1" id="KW-1133">Transmembrane helix</keyword>
<feature type="transmembrane region" description="Helical" evidence="1">
    <location>
        <begin position="7"/>
        <end position="30"/>
    </location>
</feature>
<dbReference type="EMBL" id="CP002117">
    <property type="protein sequence ID" value="ADN35017.1"/>
    <property type="molecule type" value="Genomic_DNA"/>
</dbReference>
<keyword evidence="1" id="KW-0812">Transmembrane</keyword>
<protein>
    <submittedName>
        <fullName evidence="2">Uncharacterized protein</fullName>
    </submittedName>
</protein>
<accession>E1RF69</accession>
<evidence type="ECO:0000313" key="3">
    <source>
        <dbReference type="Proteomes" id="UP000006565"/>
    </source>
</evidence>
<dbReference type="STRING" id="679926.Mpet_0239"/>
<feature type="transmembrane region" description="Helical" evidence="1">
    <location>
        <begin position="71"/>
        <end position="94"/>
    </location>
</feature>
<gene>
    <name evidence="2" type="ordered locus">Mpet_0239</name>
</gene>
<dbReference type="HOGENOM" id="CLU_1032947_0_0_2"/>
<proteinExistence type="predicted"/>
<dbReference type="KEGG" id="mpi:Mpet_0239"/>
<sequence precursor="true">MEMNKNYIIAGASLILILLLIIMTATGVLFMLPRQLYLIINGTLPLTILALLIIALFALMTGNPESTLGKIISSTAIIGLLVIIAGIFVPILYFEAFVHNQGQTYESPEIPDYQNTNYSRENTTFIDISHKDGIGTILDPEDTDYPAIHAECLEQIRFINAQIKTGFSRTELIAMRQNNSYVALRFPAPATFNTSNIVDGSPKTITIDEAIFFLDSEYDDIIITPTRDGTGVWGTSGDRGRLRELADPVLQMLSDELQDNEILISQMNT</sequence>
<dbReference type="Proteomes" id="UP000006565">
    <property type="component" value="Chromosome"/>
</dbReference>
<keyword evidence="1" id="KW-0472">Membrane</keyword>
<evidence type="ECO:0000313" key="2">
    <source>
        <dbReference type="EMBL" id="ADN35017.1"/>
    </source>
</evidence>
<evidence type="ECO:0000256" key="1">
    <source>
        <dbReference type="SAM" id="Phobius"/>
    </source>
</evidence>